<dbReference type="PROSITE" id="PS51704">
    <property type="entry name" value="GP_PDE"/>
    <property type="match status" value="1"/>
</dbReference>
<feature type="transmembrane region" description="Helical" evidence="1">
    <location>
        <begin position="127"/>
        <end position="148"/>
    </location>
</feature>
<accession>A0AA37RUE9</accession>
<comment type="caution">
    <text evidence="3">The sequence shown here is derived from an EMBL/GenBank/DDBJ whole genome shotgun (WGS) entry which is preliminary data.</text>
</comment>
<dbReference type="GO" id="GO:0006629">
    <property type="term" value="P:lipid metabolic process"/>
    <property type="evidence" value="ECO:0007669"/>
    <property type="project" value="InterPro"/>
</dbReference>
<dbReference type="Gene3D" id="3.20.20.190">
    <property type="entry name" value="Phosphatidylinositol (PI) phosphodiesterase"/>
    <property type="match status" value="1"/>
</dbReference>
<dbReference type="GO" id="GO:0008081">
    <property type="term" value="F:phosphoric diester hydrolase activity"/>
    <property type="evidence" value="ECO:0007669"/>
    <property type="project" value="InterPro"/>
</dbReference>
<keyword evidence="1" id="KW-0472">Membrane</keyword>
<gene>
    <name evidence="3" type="ORF">GCM10007895_08270</name>
</gene>
<evidence type="ECO:0000313" key="3">
    <source>
        <dbReference type="EMBL" id="GLP95521.1"/>
    </source>
</evidence>
<dbReference type="RefSeq" id="WP_095505521.1">
    <property type="nucleotide sequence ID" value="NZ_BSNC01000003.1"/>
</dbReference>
<dbReference type="InterPro" id="IPR030395">
    <property type="entry name" value="GP_PDE_dom"/>
</dbReference>
<organism evidence="3 4">
    <name type="scientific">Paraferrimonas sedimenticola</name>
    <dbReference type="NCBI Taxonomy" id="375674"/>
    <lineage>
        <taxon>Bacteria</taxon>
        <taxon>Pseudomonadati</taxon>
        <taxon>Pseudomonadota</taxon>
        <taxon>Gammaproteobacteria</taxon>
        <taxon>Alteromonadales</taxon>
        <taxon>Ferrimonadaceae</taxon>
        <taxon>Paraferrimonas</taxon>
    </lineage>
</organism>
<keyword evidence="1" id="KW-0812">Transmembrane</keyword>
<dbReference type="Pfam" id="PF10110">
    <property type="entry name" value="GPDPase_memb"/>
    <property type="match status" value="1"/>
</dbReference>
<dbReference type="Proteomes" id="UP001161422">
    <property type="component" value="Unassembled WGS sequence"/>
</dbReference>
<evidence type="ECO:0000256" key="1">
    <source>
        <dbReference type="SAM" id="Phobius"/>
    </source>
</evidence>
<name>A0AA37RUE9_9GAMM</name>
<dbReference type="AlphaFoldDB" id="A0AA37RUE9"/>
<dbReference type="PANTHER" id="PTHR46211">
    <property type="entry name" value="GLYCEROPHOSPHORYL DIESTER PHOSPHODIESTERASE"/>
    <property type="match status" value="1"/>
</dbReference>
<keyword evidence="1" id="KW-1133">Transmembrane helix</keyword>
<proteinExistence type="predicted"/>
<dbReference type="EMBL" id="BSNC01000003">
    <property type="protein sequence ID" value="GLP95521.1"/>
    <property type="molecule type" value="Genomic_DNA"/>
</dbReference>
<dbReference type="SUPFAM" id="SSF51695">
    <property type="entry name" value="PLC-like phosphodiesterases"/>
    <property type="match status" value="1"/>
</dbReference>
<dbReference type="InterPro" id="IPR018476">
    <property type="entry name" value="GlyceroP-diester-Pdiesterase_M"/>
</dbReference>
<feature type="transmembrane region" description="Helical" evidence="1">
    <location>
        <begin position="26"/>
        <end position="51"/>
    </location>
</feature>
<reference evidence="3" key="2">
    <citation type="submission" date="2023-01" db="EMBL/GenBank/DDBJ databases">
        <title>Draft genome sequence of Paraferrimonas sedimenticola strain NBRC 101628.</title>
        <authorList>
            <person name="Sun Q."/>
            <person name="Mori K."/>
        </authorList>
    </citation>
    <scope>NUCLEOTIDE SEQUENCE</scope>
    <source>
        <strain evidence="3">NBRC 101628</strain>
    </source>
</reference>
<evidence type="ECO:0000313" key="4">
    <source>
        <dbReference type="Proteomes" id="UP001161422"/>
    </source>
</evidence>
<feature type="domain" description="GP-PDE" evidence="2">
    <location>
        <begin position="349"/>
        <end position="578"/>
    </location>
</feature>
<dbReference type="Pfam" id="PF03009">
    <property type="entry name" value="GDPD"/>
    <property type="match status" value="1"/>
</dbReference>
<dbReference type="InterPro" id="IPR017946">
    <property type="entry name" value="PLC-like_Pdiesterase_TIM-brl"/>
</dbReference>
<feature type="transmembrane region" description="Helical" evidence="1">
    <location>
        <begin position="168"/>
        <end position="191"/>
    </location>
</feature>
<reference evidence="3" key="1">
    <citation type="journal article" date="2014" name="Int. J. Syst. Evol. Microbiol.">
        <title>Complete genome sequence of Corynebacterium casei LMG S-19264T (=DSM 44701T), isolated from a smear-ripened cheese.</title>
        <authorList>
            <consortium name="US DOE Joint Genome Institute (JGI-PGF)"/>
            <person name="Walter F."/>
            <person name="Albersmeier A."/>
            <person name="Kalinowski J."/>
            <person name="Ruckert C."/>
        </authorList>
    </citation>
    <scope>NUCLEOTIDE SEQUENCE</scope>
    <source>
        <strain evidence="3">NBRC 101628</strain>
    </source>
</reference>
<keyword evidence="4" id="KW-1185">Reference proteome</keyword>
<feature type="transmembrane region" description="Helical" evidence="1">
    <location>
        <begin position="71"/>
        <end position="96"/>
    </location>
</feature>
<feature type="transmembrane region" description="Helical" evidence="1">
    <location>
        <begin position="319"/>
        <end position="339"/>
    </location>
</feature>
<sequence length="599" mass="65587">MQLFHDVLYAVAQVRRSAIALLRFQLVYKTLLLVVLTPLAASLGGIGLSLISPADLANFKLVNFLLSPLGFVSIFVLLAAALTSYHLEHAGMLFLLATDKGKSRGKNWQHSIQQIVRHSYPLLKVSVLQAASTMTLIAPLLLIGLGLYHWLLTEYDINYYLSELPGEFVLAVGLLGLASIAALIALGVWLINWQLALPLMLFEGMAVKPAMKESRNRLHGNRHQLFIYLLLWQGLRLGFAIPLLALTTWAVDILVPLLPTDFDAALPWLVGALLLVTLAVIFISGIDSLLLAMVTMRVYQIATPGRLKLGQDTPRHLPWWFKAGFLGVLFLLVADNYYLASHYFPKQEVTLTAHRAGGFSQVENTLAGLESAIESGAELAEIDVQLTADGRVVVIHDRDLMRLAGEPMVVSQSPLAQLASVPLFSKNGQPQPYLASLDEFLGAAKDRIRLNIELKHFGPLSPKLVPAVLAAIESARMADQVVISSLSQNALRQVRAQNQSIPLGLIVTASLGSQNLEGFDFVAVNQGQLDSASVVAYKQQGLEVHVWTVNTQVNAKRAMLLGADSLISDELGAIREAIDAYNQLSEAEIILRRVHQLLR</sequence>
<evidence type="ECO:0000259" key="2">
    <source>
        <dbReference type="PROSITE" id="PS51704"/>
    </source>
</evidence>
<feature type="transmembrane region" description="Helical" evidence="1">
    <location>
        <begin position="225"/>
        <end position="246"/>
    </location>
</feature>
<protein>
    <submittedName>
        <fullName evidence="3">Glycerophosphoryl diester phosphodiesterase</fullName>
    </submittedName>
</protein>
<dbReference type="PANTHER" id="PTHR46211:SF8">
    <property type="entry name" value="PHOSPHODIESTERASE"/>
    <property type="match status" value="1"/>
</dbReference>
<feature type="transmembrane region" description="Helical" evidence="1">
    <location>
        <begin position="266"/>
        <end position="299"/>
    </location>
</feature>